<evidence type="ECO:0000256" key="1">
    <source>
        <dbReference type="ARBA" id="ARBA00001947"/>
    </source>
</evidence>
<comment type="cofactor">
    <cofactor evidence="1">
        <name>Zn(2+)</name>
        <dbReference type="ChEBI" id="CHEBI:29105"/>
    </cofactor>
</comment>
<evidence type="ECO:0000256" key="2">
    <source>
        <dbReference type="SAM" id="MobiDB-lite"/>
    </source>
</evidence>
<feature type="compositionally biased region" description="Basic and acidic residues" evidence="2">
    <location>
        <begin position="66"/>
        <end position="81"/>
    </location>
</feature>
<dbReference type="InterPro" id="IPR050821">
    <property type="entry name" value="Cytosolic_carboxypeptidase"/>
</dbReference>
<accession>A0AAV4X750</accession>
<organism evidence="3 4">
    <name type="scientific">Caerostris extrusa</name>
    <name type="common">Bark spider</name>
    <name type="synonym">Caerostris bankana</name>
    <dbReference type="NCBI Taxonomy" id="172846"/>
    <lineage>
        <taxon>Eukaryota</taxon>
        <taxon>Metazoa</taxon>
        <taxon>Ecdysozoa</taxon>
        <taxon>Arthropoda</taxon>
        <taxon>Chelicerata</taxon>
        <taxon>Arachnida</taxon>
        <taxon>Araneae</taxon>
        <taxon>Araneomorphae</taxon>
        <taxon>Entelegynae</taxon>
        <taxon>Araneoidea</taxon>
        <taxon>Araneidae</taxon>
        <taxon>Caerostris</taxon>
    </lineage>
</organism>
<evidence type="ECO:0000313" key="4">
    <source>
        <dbReference type="Proteomes" id="UP001054945"/>
    </source>
</evidence>
<dbReference type="Gene3D" id="3.40.630.10">
    <property type="entry name" value="Zn peptidases"/>
    <property type="match status" value="1"/>
</dbReference>
<dbReference type="PANTHER" id="PTHR12756">
    <property type="entry name" value="CYTOSOLIC CARBOXYPEPTIDASE"/>
    <property type="match status" value="1"/>
</dbReference>
<dbReference type="EMBL" id="BPLR01017318">
    <property type="protein sequence ID" value="GIY90422.1"/>
    <property type="molecule type" value="Genomic_DNA"/>
</dbReference>
<feature type="region of interest" description="Disordered" evidence="2">
    <location>
        <begin position="51"/>
        <end position="83"/>
    </location>
</feature>
<gene>
    <name evidence="3" type="primary">AVEN_70469_1</name>
    <name evidence="3" type="ORF">CEXT_552191</name>
</gene>
<reference evidence="3 4" key="1">
    <citation type="submission" date="2021-06" db="EMBL/GenBank/DDBJ databases">
        <title>Caerostris extrusa draft genome.</title>
        <authorList>
            <person name="Kono N."/>
            <person name="Arakawa K."/>
        </authorList>
    </citation>
    <scope>NUCLEOTIDE SEQUENCE [LARGE SCALE GENOMIC DNA]</scope>
</reference>
<evidence type="ECO:0000313" key="3">
    <source>
        <dbReference type="EMBL" id="GIY90422.1"/>
    </source>
</evidence>
<protein>
    <recommendedName>
        <fullName evidence="5">Peptidase M14 carboxypeptidase A domain-containing protein</fullName>
    </recommendedName>
</protein>
<comment type="caution">
    <text evidence="3">The sequence shown here is derived from an EMBL/GenBank/DDBJ whole genome shotgun (WGS) entry which is preliminary data.</text>
</comment>
<keyword evidence="4" id="KW-1185">Reference proteome</keyword>
<proteinExistence type="predicted"/>
<evidence type="ECO:0008006" key="5">
    <source>
        <dbReference type="Google" id="ProtNLM"/>
    </source>
</evidence>
<name>A0AAV4X750_CAEEX</name>
<dbReference type="Proteomes" id="UP001054945">
    <property type="component" value="Unassembled WGS sequence"/>
</dbReference>
<dbReference type="AlphaFoldDB" id="A0AAV4X750"/>
<sequence length="101" mass="11720">MYLDLHAHTGLLGAFVYGNSYTDVYRFQRHTLFPKHLSYCAPDFSLEHTAYNKDKNKQGTSRSLRSAKERTRGKKEEEREGTSQMFRTCDLVHVLTDCNSI</sequence>
<dbReference type="PANTHER" id="PTHR12756:SF9">
    <property type="entry name" value="CYTOSOLIC CARBOXYPEPTIDASE 6"/>
    <property type="match status" value="1"/>
</dbReference>